<organism evidence="1 2">
    <name type="scientific">Pedobacter psychrophilus</name>
    <dbReference type="NCBI Taxonomy" id="1826909"/>
    <lineage>
        <taxon>Bacteria</taxon>
        <taxon>Pseudomonadati</taxon>
        <taxon>Bacteroidota</taxon>
        <taxon>Sphingobacteriia</taxon>
        <taxon>Sphingobacteriales</taxon>
        <taxon>Sphingobacteriaceae</taxon>
        <taxon>Pedobacter</taxon>
    </lineage>
</organism>
<comment type="caution">
    <text evidence="1">The sequence shown here is derived from an EMBL/GenBank/DDBJ whole genome shotgun (WGS) entry which is preliminary data.</text>
</comment>
<name>A0A179DED9_9SPHI</name>
<accession>A0A179DED9</accession>
<dbReference type="SUPFAM" id="SSF48452">
    <property type="entry name" value="TPR-like"/>
    <property type="match status" value="1"/>
</dbReference>
<dbReference type="RefSeq" id="WP_068822600.1">
    <property type="nucleotide sequence ID" value="NZ_LWHJ01000028.1"/>
</dbReference>
<dbReference type="Gene3D" id="1.25.40.390">
    <property type="match status" value="1"/>
</dbReference>
<dbReference type="AlphaFoldDB" id="A0A179DED9"/>
<keyword evidence="2" id="KW-1185">Reference proteome</keyword>
<proteinExistence type="predicted"/>
<dbReference type="Proteomes" id="UP000078459">
    <property type="component" value="Unassembled WGS sequence"/>
</dbReference>
<dbReference type="STRING" id="1826909.A5893_10365"/>
<reference evidence="1 2" key="1">
    <citation type="submission" date="2016-04" db="EMBL/GenBank/DDBJ databases">
        <authorList>
            <person name="Evans L.H."/>
            <person name="Alamgir A."/>
            <person name="Owens N."/>
            <person name="Weber N.D."/>
            <person name="Virtaneva K."/>
            <person name="Barbian K."/>
            <person name="Babar A."/>
            <person name="Rosenke K."/>
        </authorList>
    </citation>
    <scope>NUCLEOTIDE SEQUENCE [LARGE SCALE GENOMIC DNA]</scope>
    <source>
        <strain evidence="1 2">CCM 8644</strain>
    </source>
</reference>
<evidence type="ECO:0000313" key="1">
    <source>
        <dbReference type="EMBL" id="OAQ39070.1"/>
    </source>
</evidence>
<sequence>MQKDKGLDGIINILLNYRENQLILAESYMKKANADPNSALVALNTVRDYYNNSGYVASGYYSFGKSYQPYLLTDFAPGEIENPALTGTTVNQALLKEIIEERYVSLIGQIEQFTDVRRTKNLLGIAPVSGTILPQRFLYPQSELNTNTNTPKLVTGDLFKPLTSNTSAY</sequence>
<gene>
    <name evidence="1" type="ORF">A5893_10365</name>
</gene>
<protein>
    <recommendedName>
        <fullName evidence="3">RagB/SusD domain-containing protein</fullName>
    </recommendedName>
</protein>
<dbReference type="InterPro" id="IPR011990">
    <property type="entry name" value="TPR-like_helical_dom_sf"/>
</dbReference>
<dbReference type="EMBL" id="LWHJ01000028">
    <property type="protein sequence ID" value="OAQ39070.1"/>
    <property type="molecule type" value="Genomic_DNA"/>
</dbReference>
<reference evidence="1 2" key="2">
    <citation type="submission" date="2016-06" db="EMBL/GenBank/DDBJ databases">
        <title>Pedobacter psychrophilus sp. nov., isolated from Antarctic fragmentary rock.</title>
        <authorList>
            <person name="Svec P."/>
        </authorList>
    </citation>
    <scope>NUCLEOTIDE SEQUENCE [LARGE SCALE GENOMIC DNA]</scope>
    <source>
        <strain evidence="1 2">CCM 8644</strain>
    </source>
</reference>
<evidence type="ECO:0000313" key="2">
    <source>
        <dbReference type="Proteomes" id="UP000078459"/>
    </source>
</evidence>
<evidence type="ECO:0008006" key="3">
    <source>
        <dbReference type="Google" id="ProtNLM"/>
    </source>
</evidence>
<dbReference type="OrthoDB" id="622163at2"/>